<evidence type="ECO:0000256" key="3">
    <source>
        <dbReference type="ARBA" id="ARBA00006046"/>
    </source>
</evidence>
<organism evidence="11">
    <name type="scientific">uncultured marine bacterium 442</name>
    <dbReference type="NCBI Taxonomy" id="257392"/>
    <lineage>
        <taxon>Bacteria</taxon>
        <taxon>environmental samples</taxon>
    </lineage>
</organism>
<feature type="domain" description="Amine oxidase" evidence="10">
    <location>
        <begin position="32"/>
        <end position="500"/>
    </location>
</feature>
<evidence type="ECO:0000259" key="10">
    <source>
        <dbReference type="Pfam" id="PF01593"/>
    </source>
</evidence>
<dbReference type="Pfam" id="PF01593">
    <property type="entry name" value="Amino_oxidase"/>
    <property type="match status" value="1"/>
</dbReference>
<comment type="pathway">
    <text evidence="2 9">Carotenoid biosynthesis.</text>
</comment>
<comment type="cofactor">
    <cofactor evidence="1">
        <name>FAD</name>
        <dbReference type="ChEBI" id="CHEBI:57692"/>
    </cofactor>
</comment>
<dbReference type="InterPro" id="IPR014105">
    <property type="entry name" value="Carotenoid/retinoid_OxRdtase"/>
</dbReference>
<reference evidence="11" key="2">
    <citation type="submission" date="2003-12" db="EMBL/GenBank/DDBJ databases">
        <title>Monterey Bay Coastal Ocean Microbial Observatory environmental clone sequencing.</title>
        <authorList>
            <person name="DeLong E.F."/>
        </authorList>
    </citation>
    <scope>NUCLEOTIDE SEQUENCE</scope>
</reference>
<keyword evidence="6" id="KW-0274">FAD</keyword>
<dbReference type="AlphaFoldDB" id="Q6SH17"/>
<dbReference type="FunFam" id="3.50.50.60:FF:000378">
    <property type="entry name" value="Phytoene desaturase"/>
    <property type="match status" value="1"/>
</dbReference>
<keyword evidence="4" id="KW-0285">Flavoprotein</keyword>
<evidence type="ECO:0000256" key="4">
    <source>
        <dbReference type="ARBA" id="ARBA00022630"/>
    </source>
</evidence>
<dbReference type="PANTHER" id="PTHR43734">
    <property type="entry name" value="PHYTOENE DESATURASE"/>
    <property type="match status" value="1"/>
</dbReference>
<dbReference type="InterPro" id="IPR008150">
    <property type="entry name" value="Phytoene_DH_bac_CS"/>
</dbReference>
<accession>Q6SH17</accession>
<dbReference type="EMBL" id="AY458639">
    <property type="protein sequence ID" value="AAR37802.1"/>
    <property type="molecule type" value="Genomic_DNA"/>
</dbReference>
<evidence type="ECO:0000256" key="2">
    <source>
        <dbReference type="ARBA" id="ARBA00004829"/>
    </source>
</evidence>
<proteinExistence type="inferred from homology"/>
<keyword evidence="7 9" id="KW-0560">Oxidoreductase</keyword>
<sequence>MNTQLDLAKLGTQNYGPLDERPHAIVIGSGFGGLAAAVRLGARGYRVTILEKLDAAGGRAYVYHQDGFTFDAGPTIITAPFLLEELWELCGRKLSDDVDLRPMDPFFRIRFDDGRSFDYSGDRESNIEQIKTFNEADAEGYLKYLDASEQRYRVGFERLGFKSFDSLWQLIRFLPQLIRLRSDRSVYSLVSSYIKDPYLRQVMSFHPLLIGGNPFSVTGIYSLISHLEQSFGVWSAMGGTGRLVDGFVSLIEGQGSHIFYNTEVAQINTEGRRATGVTLKTGETLNADIVVSNADSAWTYRHLLPENKRKRWTNKRLDKAAYSNGLFVWYFGTQGRYEDVPHHSVLLGPRYEGLLKDIFKHKVLSDDFSLYLHRPTATDSSMAPEGCDTFYALVPVPHLDAGVDWLEHAETFRQAIETRLAETVLPDISNRIMTSRLLTPLDFQDRLNSFKGAGFSFEPRISQSAWFRPHNQSEDFDGLYLVGAGTHPGAGIPGVISSAKVLDEVVPHATTIRTR</sequence>
<name>Q6SH17_9BACT</name>
<evidence type="ECO:0000256" key="6">
    <source>
        <dbReference type="ARBA" id="ARBA00022827"/>
    </source>
</evidence>
<dbReference type="PROSITE" id="PS00982">
    <property type="entry name" value="PHYTOENE_DH"/>
    <property type="match status" value="1"/>
</dbReference>
<evidence type="ECO:0000313" key="11">
    <source>
        <dbReference type="EMBL" id="AAR37802.1"/>
    </source>
</evidence>
<dbReference type="GO" id="GO:0016117">
    <property type="term" value="P:carotenoid biosynthetic process"/>
    <property type="evidence" value="ECO:0007669"/>
    <property type="project" value="UniProtKB-KW"/>
</dbReference>
<evidence type="ECO:0000256" key="8">
    <source>
        <dbReference type="ARBA" id="ARBA00031986"/>
    </source>
</evidence>
<dbReference type="NCBIfam" id="TIGR02734">
    <property type="entry name" value="crtI_fam"/>
    <property type="match status" value="1"/>
</dbReference>
<reference evidence="11" key="1">
    <citation type="submission" date="2003-11" db="EMBL/GenBank/DDBJ databases">
        <authorList>
            <person name="Heidelberg J.F."/>
            <person name="Eisen J.A."/>
            <person name="Nelson W.C."/>
            <person name="DeLong E.F."/>
        </authorList>
    </citation>
    <scope>NUCLEOTIDE SEQUENCE</scope>
</reference>
<evidence type="ECO:0000256" key="5">
    <source>
        <dbReference type="ARBA" id="ARBA00022746"/>
    </source>
</evidence>
<dbReference type="InterPro" id="IPR036188">
    <property type="entry name" value="FAD/NAD-bd_sf"/>
</dbReference>
<dbReference type="GO" id="GO:0016627">
    <property type="term" value="F:oxidoreductase activity, acting on the CH-CH group of donors"/>
    <property type="evidence" value="ECO:0007669"/>
    <property type="project" value="UniProtKB-ARBA"/>
</dbReference>
<dbReference type="SUPFAM" id="SSF51905">
    <property type="entry name" value="FAD/NAD(P)-binding domain"/>
    <property type="match status" value="1"/>
</dbReference>
<evidence type="ECO:0000256" key="1">
    <source>
        <dbReference type="ARBA" id="ARBA00001974"/>
    </source>
</evidence>
<keyword evidence="5 9" id="KW-0125">Carotenoid biosynthesis</keyword>
<evidence type="ECO:0000256" key="9">
    <source>
        <dbReference type="RuleBase" id="RU362075"/>
    </source>
</evidence>
<comment type="similarity">
    <text evidence="3 9">Belongs to the carotenoid/retinoid oxidoreductase family.</text>
</comment>
<dbReference type="Gene3D" id="3.50.50.60">
    <property type="entry name" value="FAD/NAD(P)-binding domain"/>
    <property type="match status" value="2"/>
</dbReference>
<dbReference type="PANTHER" id="PTHR43734:SF3">
    <property type="entry name" value="B-CAROTENE KETOLASE"/>
    <property type="match status" value="1"/>
</dbReference>
<dbReference type="InterPro" id="IPR002937">
    <property type="entry name" value="Amino_oxidase"/>
</dbReference>
<protein>
    <recommendedName>
        <fullName evidence="8">Phytoene dehydrogenase</fullName>
    </recommendedName>
</protein>
<gene>
    <name evidence="11" type="primary">crtI</name>
    <name evidence="11" type="ORF">MBMO_EBAC000-63A02.81</name>
</gene>
<evidence type="ECO:0000256" key="7">
    <source>
        <dbReference type="ARBA" id="ARBA00023002"/>
    </source>
</evidence>